<comment type="catalytic activity">
    <reaction evidence="2">
        <text>GTP + H2O = 7,8-dihydroneopterin 3'-triphosphate + formate + H(+)</text>
        <dbReference type="Rhea" id="RHEA:17473"/>
        <dbReference type="ChEBI" id="CHEBI:15377"/>
        <dbReference type="ChEBI" id="CHEBI:15378"/>
        <dbReference type="ChEBI" id="CHEBI:15740"/>
        <dbReference type="ChEBI" id="CHEBI:37565"/>
        <dbReference type="ChEBI" id="CHEBI:58462"/>
        <dbReference type="EC" id="3.5.4.16"/>
    </reaction>
</comment>
<dbReference type="EC" id="3.5.4.16" evidence="2"/>
<dbReference type="GO" id="GO:0046654">
    <property type="term" value="P:tetrahydrofolate biosynthetic process"/>
    <property type="evidence" value="ECO:0007669"/>
    <property type="project" value="UniProtKB-UniRule"/>
</dbReference>
<dbReference type="NCBIfam" id="NF010200">
    <property type="entry name" value="PRK13674.1-1"/>
    <property type="match status" value="1"/>
</dbReference>
<evidence type="ECO:0000256" key="1">
    <source>
        <dbReference type="ARBA" id="ARBA00022801"/>
    </source>
</evidence>
<dbReference type="KEGG" id="sutt:SUTMEG_02720"/>
<comment type="pathway">
    <text evidence="2">Cofactor biosynthesis; 7,8-dihydroneopterin triphosphate biosynthesis; 7,8-dihydroneopterin triphosphate from GTP: step 1/1.</text>
</comment>
<dbReference type="InterPro" id="IPR003801">
    <property type="entry name" value="GTP_cyclohydrolase_FolE2/MptA"/>
</dbReference>
<dbReference type="GO" id="GO:0003934">
    <property type="term" value="F:GTP cyclohydrolase I activity"/>
    <property type="evidence" value="ECO:0007669"/>
    <property type="project" value="UniProtKB-UniRule"/>
</dbReference>
<dbReference type="HAMAP" id="MF_01527_B">
    <property type="entry name" value="GTP_cyclohydrol_B"/>
    <property type="match status" value="1"/>
</dbReference>
<evidence type="ECO:0000313" key="4">
    <source>
        <dbReference type="Proteomes" id="UP000271003"/>
    </source>
</evidence>
<accession>A0A2Z6I7D0</accession>
<comment type="similarity">
    <text evidence="2">Belongs to the GTP cyclohydrolase IV family.</text>
</comment>
<gene>
    <name evidence="2 3" type="primary">folE2</name>
    <name evidence="3" type="ORF">SUTMEG_02720</name>
</gene>
<dbReference type="Proteomes" id="UP000271003">
    <property type="component" value="Chromosome"/>
</dbReference>
<dbReference type="UniPathway" id="UPA00848">
    <property type="reaction ID" value="UER00151"/>
</dbReference>
<dbReference type="RefSeq" id="WP_120176060.1">
    <property type="nucleotide sequence ID" value="NZ_AP018786.1"/>
</dbReference>
<dbReference type="PANTHER" id="PTHR36445:SF1">
    <property type="entry name" value="GTP CYCLOHYDROLASE MPTA"/>
    <property type="match status" value="1"/>
</dbReference>
<dbReference type="Gene3D" id="3.10.270.10">
    <property type="entry name" value="Urate Oxidase"/>
    <property type="match status" value="1"/>
</dbReference>
<dbReference type="PANTHER" id="PTHR36445">
    <property type="entry name" value="GTP CYCLOHYDROLASE MPTA"/>
    <property type="match status" value="1"/>
</dbReference>
<dbReference type="OrthoDB" id="9774824at2"/>
<keyword evidence="1 2" id="KW-0378">Hydrolase</keyword>
<sequence>MDAKTNLPDVQSAHDGRNIAIDRVGVRGVTLPIVIEGRDGPQHTVASIAMTVSLPADQKGTHMSRFIALMSECTEPLNVNVIRRLMGQMLENLHAVDGTIEIRFPFFVKKTAPVSKLESIMNYEGAWIADSDEGAITVRQETLTPVTSLCPCSKEISKYGAHNQRSHLTSSLILKSDMTLEEQVAISESVASCQLWARLKRADEKYVTEYAYEHPKFVEDLVRDMAKALNDDDRVAAYRIEAENFESIHNHSAYATITHDKR</sequence>
<dbReference type="Pfam" id="PF02649">
    <property type="entry name" value="GCHY-1"/>
    <property type="match status" value="1"/>
</dbReference>
<protein>
    <recommendedName>
        <fullName evidence="2">GTP cyclohydrolase FolE2</fullName>
        <ecNumber evidence="2">3.5.4.16</ecNumber>
    </recommendedName>
</protein>
<dbReference type="InterPro" id="IPR022838">
    <property type="entry name" value="GTP_cyclohydrolase_FolE2"/>
</dbReference>
<organism evidence="3 4">
    <name type="scientific">Sutterella megalosphaeroides</name>
    <dbReference type="NCBI Taxonomy" id="2494234"/>
    <lineage>
        <taxon>Bacteria</taxon>
        <taxon>Pseudomonadati</taxon>
        <taxon>Pseudomonadota</taxon>
        <taxon>Betaproteobacteria</taxon>
        <taxon>Burkholderiales</taxon>
        <taxon>Sutterellaceae</taxon>
        <taxon>Sutterella</taxon>
    </lineage>
</organism>
<name>A0A2Z6I7D0_9BURK</name>
<keyword evidence="4" id="KW-1185">Reference proteome</keyword>
<comment type="function">
    <text evidence="2">Converts GTP to 7,8-dihydroneopterin triphosphate.</text>
</comment>
<dbReference type="EMBL" id="AP018786">
    <property type="protein sequence ID" value="BBF22381.1"/>
    <property type="molecule type" value="Genomic_DNA"/>
</dbReference>
<dbReference type="AlphaFoldDB" id="A0A2Z6I7D0"/>
<evidence type="ECO:0000256" key="2">
    <source>
        <dbReference type="HAMAP-Rule" id="MF_01527"/>
    </source>
</evidence>
<proteinExistence type="inferred from homology"/>
<evidence type="ECO:0000313" key="3">
    <source>
        <dbReference type="EMBL" id="BBF22381.1"/>
    </source>
</evidence>
<feature type="site" description="May be catalytically important" evidence="2">
    <location>
        <position position="150"/>
    </location>
</feature>
<reference evidence="3 4" key="1">
    <citation type="journal article" date="2018" name="Int. J. Syst. Evol. Microbiol.">
        <title>Mesosutterella multiformis gen. nov., sp. nov., a member of the family Sutterellaceae and Sutterella megalosphaeroides sp. nov., isolated from human faeces.</title>
        <authorList>
            <person name="Sakamoto M."/>
            <person name="Ikeyama N."/>
            <person name="Kunihiro T."/>
            <person name="Iino T."/>
            <person name="Yuki M."/>
            <person name="Ohkuma M."/>
        </authorList>
    </citation>
    <scope>NUCLEOTIDE SEQUENCE [LARGE SCALE GENOMIC DNA]</scope>
    <source>
        <strain evidence="3 4">6FBBBH3</strain>
    </source>
</reference>